<name>A0A9E7D1F2_9FLAO</name>
<dbReference type="Gene3D" id="1.10.101.10">
    <property type="entry name" value="PGBD-like superfamily/PGBD"/>
    <property type="match status" value="1"/>
</dbReference>
<dbReference type="KEGG" id="fbm:MQE35_08215"/>
<dbReference type="Proteomes" id="UP000831290">
    <property type="component" value="Chromosome"/>
</dbReference>
<dbReference type="RefSeq" id="WP_255845886.1">
    <property type="nucleotide sequence ID" value="NZ_CP094358.1"/>
</dbReference>
<dbReference type="InterPro" id="IPR036366">
    <property type="entry name" value="PGBDSf"/>
</dbReference>
<feature type="domain" description="Peptidoglycan binding-like" evidence="1">
    <location>
        <begin position="169"/>
        <end position="224"/>
    </location>
</feature>
<organism evidence="2 3">
    <name type="scientific">Abyssalbus ytuae</name>
    <dbReference type="NCBI Taxonomy" id="2926907"/>
    <lineage>
        <taxon>Bacteria</taxon>
        <taxon>Pseudomonadati</taxon>
        <taxon>Bacteroidota</taxon>
        <taxon>Flavobacteriia</taxon>
        <taxon>Flavobacteriales</taxon>
        <taxon>Flavobacteriaceae</taxon>
        <taxon>Abyssalbus</taxon>
    </lineage>
</organism>
<dbReference type="EMBL" id="CP094358">
    <property type="protein sequence ID" value="UOB19270.1"/>
    <property type="molecule type" value="Genomic_DNA"/>
</dbReference>
<dbReference type="SUPFAM" id="SSF47090">
    <property type="entry name" value="PGBD-like"/>
    <property type="match status" value="1"/>
</dbReference>
<evidence type="ECO:0000313" key="3">
    <source>
        <dbReference type="Proteomes" id="UP000831290"/>
    </source>
</evidence>
<dbReference type="InterPro" id="IPR036365">
    <property type="entry name" value="PGBD-like_sf"/>
</dbReference>
<dbReference type="InterPro" id="IPR002477">
    <property type="entry name" value="Peptidoglycan-bd-like"/>
</dbReference>
<protein>
    <submittedName>
        <fullName evidence="2">Peptidoglycan-binding protein</fullName>
    </submittedName>
</protein>
<keyword evidence="3" id="KW-1185">Reference proteome</keyword>
<evidence type="ECO:0000259" key="1">
    <source>
        <dbReference type="Pfam" id="PF01471"/>
    </source>
</evidence>
<dbReference type="Pfam" id="PF01471">
    <property type="entry name" value="PG_binding_1"/>
    <property type="match status" value="1"/>
</dbReference>
<reference evidence="2" key="1">
    <citation type="submission" date="2022-03" db="EMBL/GenBank/DDBJ databases">
        <title>Description of Abyssus ytuae gen. nov., sp. nov., a novel member of the family Flavobacteriaceae isolated from the sediment of Mariana Trench.</title>
        <authorList>
            <person name="Zhang J."/>
            <person name="Xu X."/>
        </authorList>
    </citation>
    <scope>NUCLEOTIDE SEQUENCE</scope>
    <source>
        <strain evidence="2">MT3330</strain>
    </source>
</reference>
<evidence type="ECO:0000313" key="2">
    <source>
        <dbReference type="EMBL" id="UOB19270.1"/>
    </source>
</evidence>
<dbReference type="AlphaFoldDB" id="A0A9E7D1F2"/>
<accession>A0A9E7D1F2</accession>
<gene>
    <name evidence="2" type="ORF">MQE35_08215</name>
</gene>
<sequence>MKQIIIFLLVVIISIMGYNLYKKHKRFTPPEYEYKISEKIDLNYFNQTFLLHYYQQVEKLNGYVITQWANNGIDVRNPGNDDETIKSAVNEYASLLGKVKFYEEKLIQSSNLKKEGLNNDNIRIMEEQGISPENYKKKQETQNNILSSTILKELFKNNNNNKNIGLGAQGPMVFELQKILVKKGYEMPIDGIYKAATYEAVKAFEEKNSLYPDGRLDILTLEHLLK</sequence>
<proteinExistence type="predicted"/>